<dbReference type="PANTHER" id="PTHR35146:SF1">
    <property type="entry name" value="UPF0178 PROTEIN YAII"/>
    <property type="match status" value="1"/>
</dbReference>
<sequence length="156" mass="17022">MERVRNRVVVDADACPVKPEIARTVRACGATALLVSSHAHVLVPEDRVEVVTVDASDQAADLYIANALRRSDILVTGDYGLAALGLSRGAAVLTPRGKEIRETDIDGLLEQRHFSAKLRRGGTRTKGPPAFTDEDRNRFQQKLTKLLQGVQENDGH</sequence>
<gene>
    <name evidence="3" type="ORF">EAV92_03745</name>
</gene>
<name>A0A3G3JU73_9BACL</name>
<dbReference type="Pfam" id="PF02639">
    <property type="entry name" value="DUF188"/>
    <property type="match status" value="1"/>
</dbReference>
<protein>
    <recommendedName>
        <fullName evidence="2">UPF0178 protein EAV92_03745</fullName>
    </recommendedName>
</protein>
<keyword evidence="4" id="KW-1185">Reference proteome</keyword>
<evidence type="ECO:0000256" key="2">
    <source>
        <dbReference type="HAMAP-Rule" id="MF_00489"/>
    </source>
</evidence>
<dbReference type="Proteomes" id="UP000269097">
    <property type="component" value="Chromosome"/>
</dbReference>
<dbReference type="EMBL" id="CP033433">
    <property type="protein sequence ID" value="AYQ71762.1"/>
    <property type="molecule type" value="Genomic_DNA"/>
</dbReference>
<dbReference type="AlphaFoldDB" id="A0A3G3JU73"/>
<dbReference type="InterPro" id="IPR003791">
    <property type="entry name" value="UPF0178"/>
</dbReference>
<evidence type="ECO:0000313" key="4">
    <source>
        <dbReference type="Proteomes" id="UP000269097"/>
    </source>
</evidence>
<dbReference type="RefSeq" id="WP_123039824.1">
    <property type="nucleotide sequence ID" value="NZ_CP033433.1"/>
</dbReference>
<dbReference type="HAMAP" id="MF_00489">
    <property type="entry name" value="UPF0178"/>
    <property type="match status" value="1"/>
</dbReference>
<dbReference type="KEGG" id="coh:EAV92_03745"/>
<proteinExistence type="inferred from homology"/>
<accession>A0A3G3JU73</accession>
<dbReference type="PANTHER" id="PTHR35146">
    <property type="entry name" value="UPF0178 PROTEIN YAII"/>
    <property type="match status" value="1"/>
</dbReference>
<organism evidence="3 4">
    <name type="scientific">Cohnella candidum</name>
    <dbReference type="NCBI Taxonomy" id="2674991"/>
    <lineage>
        <taxon>Bacteria</taxon>
        <taxon>Bacillati</taxon>
        <taxon>Bacillota</taxon>
        <taxon>Bacilli</taxon>
        <taxon>Bacillales</taxon>
        <taxon>Paenibacillaceae</taxon>
        <taxon>Cohnella</taxon>
    </lineage>
</organism>
<reference evidence="3 4" key="1">
    <citation type="submission" date="2018-10" db="EMBL/GenBank/DDBJ databases">
        <title>Genome Sequence of Cohnella sp.</title>
        <authorList>
            <person name="Srinivasan S."/>
            <person name="Kim M.K."/>
        </authorList>
    </citation>
    <scope>NUCLEOTIDE SEQUENCE [LARGE SCALE GENOMIC DNA]</scope>
    <source>
        <strain evidence="3 4">18JY8-7</strain>
    </source>
</reference>
<comment type="similarity">
    <text evidence="1 2">Belongs to the UPF0178 family.</text>
</comment>
<evidence type="ECO:0000256" key="1">
    <source>
        <dbReference type="ARBA" id="ARBA00008522"/>
    </source>
</evidence>
<evidence type="ECO:0000313" key="3">
    <source>
        <dbReference type="EMBL" id="AYQ71762.1"/>
    </source>
</evidence>